<feature type="domain" description="TonB-dependent receptor plug" evidence="5">
    <location>
        <begin position="149"/>
        <end position="228"/>
    </location>
</feature>
<gene>
    <name evidence="7" type="ORF">EG340_03230</name>
</gene>
<name>A0A3G6MWC0_9FLAO</name>
<keyword evidence="7" id="KW-0675">Receptor</keyword>
<evidence type="ECO:0000256" key="2">
    <source>
        <dbReference type="ARBA" id="ARBA00023136"/>
    </source>
</evidence>
<keyword evidence="3" id="KW-0998">Cell outer membrane</keyword>
<dbReference type="Pfam" id="PF07715">
    <property type="entry name" value="Plug"/>
    <property type="match status" value="1"/>
</dbReference>
<dbReference type="InterPro" id="IPR041700">
    <property type="entry name" value="OMP_b-brl_3"/>
</dbReference>
<dbReference type="SUPFAM" id="SSF56935">
    <property type="entry name" value="Porins"/>
    <property type="match status" value="1"/>
</dbReference>
<keyword evidence="4" id="KW-0732">Signal</keyword>
<dbReference type="InterPro" id="IPR037066">
    <property type="entry name" value="Plug_dom_sf"/>
</dbReference>
<dbReference type="Gene3D" id="2.60.40.1120">
    <property type="entry name" value="Carboxypeptidase-like, regulatory domain"/>
    <property type="match status" value="1"/>
</dbReference>
<evidence type="ECO:0000256" key="3">
    <source>
        <dbReference type="ARBA" id="ARBA00023237"/>
    </source>
</evidence>
<dbReference type="PANTHER" id="PTHR40980:SF4">
    <property type="entry name" value="TONB-DEPENDENT RECEPTOR-LIKE BETA-BARREL DOMAIN-CONTAINING PROTEIN"/>
    <property type="match status" value="1"/>
</dbReference>
<feature type="domain" description="Outer membrane protein beta-barrel" evidence="6">
    <location>
        <begin position="397"/>
        <end position="805"/>
    </location>
</feature>
<dbReference type="GO" id="GO:0009279">
    <property type="term" value="C:cell outer membrane"/>
    <property type="evidence" value="ECO:0007669"/>
    <property type="project" value="UniProtKB-SubCell"/>
</dbReference>
<dbReference type="AlphaFoldDB" id="A0A3G6MWC0"/>
<dbReference type="EMBL" id="CP033928">
    <property type="protein sequence ID" value="AZA60111.1"/>
    <property type="molecule type" value="Genomic_DNA"/>
</dbReference>
<evidence type="ECO:0000256" key="1">
    <source>
        <dbReference type="ARBA" id="ARBA00004442"/>
    </source>
</evidence>
<reference evidence="7 8" key="1">
    <citation type="submission" date="2018-11" db="EMBL/GenBank/DDBJ databases">
        <title>Proposal to divide the Flavobacteriaceae and reorganize its genera based on Amino Acid Identity values calculated from whole genome sequences.</title>
        <authorList>
            <person name="Nicholson A.C."/>
            <person name="Gulvik C.A."/>
            <person name="Whitney A.M."/>
            <person name="Humrighouse B.W."/>
            <person name="Bell M."/>
            <person name="Holmes B."/>
            <person name="Steigerwalt A."/>
            <person name="Villarma A."/>
            <person name="Sheth M."/>
            <person name="Batra D."/>
            <person name="Pryor J."/>
            <person name="Bernardet J.-F."/>
            <person name="Hugo C."/>
            <person name="Kampfer P."/>
            <person name="Newman J."/>
            <person name="Mcquiston J.R."/>
        </authorList>
    </citation>
    <scope>NUCLEOTIDE SEQUENCE [LARGE SCALE GENOMIC DNA]</scope>
    <source>
        <strain evidence="7 8">G0211</strain>
    </source>
</reference>
<comment type="subcellular location">
    <subcellularLocation>
        <location evidence="1">Cell outer membrane</location>
    </subcellularLocation>
</comment>
<evidence type="ECO:0000259" key="6">
    <source>
        <dbReference type="Pfam" id="PF14905"/>
    </source>
</evidence>
<dbReference type="PANTHER" id="PTHR40980">
    <property type="entry name" value="PLUG DOMAIN-CONTAINING PROTEIN"/>
    <property type="match status" value="1"/>
</dbReference>
<dbReference type="RefSeq" id="WP_123885196.1">
    <property type="nucleotide sequence ID" value="NZ_CP033928.1"/>
</dbReference>
<evidence type="ECO:0000256" key="4">
    <source>
        <dbReference type="SAM" id="SignalP"/>
    </source>
</evidence>
<evidence type="ECO:0000313" key="8">
    <source>
        <dbReference type="Proteomes" id="UP000269076"/>
    </source>
</evidence>
<proteinExistence type="predicted"/>
<feature type="chain" id="PRO_5017976465" evidence="4">
    <location>
        <begin position="22"/>
        <end position="807"/>
    </location>
</feature>
<organism evidence="7 8">
    <name type="scientific">Chryseobacterium indoltheticum</name>
    <dbReference type="NCBI Taxonomy" id="254"/>
    <lineage>
        <taxon>Bacteria</taxon>
        <taxon>Pseudomonadati</taxon>
        <taxon>Bacteroidota</taxon>
        <taxon>Flavobacteriia</taxon>
        <taxon>Flavobacteriales</taxon>
        <taxon>Weeksellaceae</taxon>
        <taxon>Chryseobacterium group</taxon>
        <taxon>Chryseobacterium</taxon>
    </lineage>
</organism>
<sequence>MYRIRLLLFLITVLCSSIAYAQVAGITISGLIKHKTNKLALSYVNVLARTEKDTAFVAGTITNEEGRFSLTGIKPGNYQLEFSLSGFRKQRQPLFVGSLSEFLEIAPIELEQEADKETKIEEVVMTASKKNEVSNQLDKKTYSVADNISQSGGSVLQSMQNLPGVTVQDGKVQLRGNDKVTVLIDGKQTALTGFGSQSGLDNIPASAIDKIEIINNPSSKYDANGNAGIINIIMKKNKQNGWNGKVGFTYGTGSYWVRKENLPTIRPQYTITPKINPSLSLNYRKDKINVFLQADNLYTETLNKNEFVTRTYDDGTIINSQLKRNRNTNYLTTKAGIDWNIDAQNTLTVSGLYGIEKIIDRGDQPFFNRDFSQRLRLWQFLEDELKTTIMGTAFYQHKFKDAGHLLNVGFNYTFHREDEKYFYDNYLPTSTGKDAFKLLSDEQVYDFNIDYVKPLKYGRIETGIKLRNRSIPTDMNFIPGVNSVLDANSGGWATYKELIPAIYGNYIFENEKWEAELGVRLEYVKIQYDVNPNHPTYKSDSYNYTQPFPNLRLAYKLNDHNKLSVFYNRRVDRPNEVDIRIFPKYDDAEIIKVGNPQLRPQFTNSIELGHKYNWDNGYLYSALYHRFANGTITRISRIVPESTLIYAVFQNAGKSYNSGLEMIWNQKVSKAYSFNINGNIYRNQIDAFAVENLYPQPNIFSANQETAISGNVKLNNIFKFSKGFDAQLTAVYLAPDIIPQGKIGSRFSVDFGVKKSVQNGKGELFVNATDLLNTMVIKKKIRGNGFAYTSDDYYETQVVRLGYSYKF</sequence>
<dbReference type="Pfam" id="PF14905">
    <property type="entry name" value="OMP_b-brl_3"/>
    <property type="match status" value="1"/>
</dbReference>
<dbReference type="InterPro" id="IPR036942">
    <property type="entry name" value="Beta-barrel_TonB_sf"/>
</dbReference>
<dbReference type="Pfam" id="PF13620">
    <property type="entry name" value="CarboxypepD_reg"/>
    <property type="match status" value="1"/>
</dbReference>
<keyword evidence="2" id="KW-0472">Membrane</keyword>
<accession>A0A3G6MWC0</accession>
<dbReference type="Proteomes" id="UP000269076">
    <property type="component" value="Chromosome"/>
</dbReference>
<dbReference type="InterPro" id="IPR012910">
    <property type="entry name" value="Plug_dom"/>
</dbReference>
<protein>
    <submittedName>
        <fullName evidence="7">TonB-dependent receptor</fullName>
    </submittedName>
</protein>
<dbReference type="Gene3D" id="2.170.130.10">
    <property type="entry name" value="TonB-dependent receptor, plug domain"/>
    <property type="match status" value="1"/>
</dbReference>
<dbReference type="Gene3D" id="2.40.170.20">
    <property type="entry name" value="TonB-dependent receptor, beta-barrel domain"/>
    <property type="match status" value="1"/>
</dbReference>
<feature type="signal peptide" evidence="4">
    <location>
        <begin position="1"/>
        <end position="21"/>
    </location>
</feature>
<evidence type="ECO:0000313" key="7">
    <source>
        <dbReference type="EMBL" id="AZA60111.1"/>
    </source>
</evidence>
<evidence type="ECO:0000259" key="5">
    <source>
        <dbReference type="Pfam" id="PF07715"/>
    </source>
</evidence>
<dbReference type="SUPFAM" id="SSF49478">
    <property type="entry name" value="Cna protein B-type domain"/>
    <property type="match status" value="1"/>
</dbReference>